<evidence type="ECO:0008006" key="10">
    <source>
        <dbReference type="Google" id="ProtNLM"/>
    </source>
</evidence>
<dbReference type="EMBL" id="NBSK02000005">
    <property type="protein sequence ID" value="KAJ0205993.1"/>
    <property type="molecule type" value="Genomic_DNA"/>
</dbReference>
<evidence type="ECO:0000259" key="7">
    <source>
        <dbReference type="Pfam" id="PF25826"/>
    </source>
</evidence>
<gene>
    <name evidence="8" type="ORF">LSAT_V11C500297830</name>
</gene>
<keyword evidence="2" id="KW-0805">Transcription regulation</keyword>
<name>A0A9R1VH28_LACSA</name>
<evidence type="ECO:0000256" key="3">
    <source>
        <dbReference type="ARBA" id="ARBA00023163"/>
    </source>
</evidence>
<dbReference type="GO" id="GO:0005634">
    <property type="term" value="C:nucleus"/>
    <property type="evidence" value="ECO:0000318"/>
    <property type="project" value="GO_Central"/>
</dbReference>
<evidence type="ECO:0000256" key="1">
    <source>
        <dbReference type="ARBA" id="ARBA00004123"/>
    </source>
</evidence>
<dbReference type="Proteomes" id="UP000235145">
    <property type="component" value="Unassembled WGS sequence"/>
</dbReference>
<evidence type="ECO:0000313" key="9">
    <source>
        <dbReference type="Proteomes" id="UP000235145"/>
    </source>
</evidence>
<evidence type="ECO:0000259" key="6">
    <source>
        <dbReference type="Pfam" id="PF24662"/>
    </source>
</evidence>
<sequence>MDDKMEDADQPVQWLQLEQSSAPGDIFGEPVTKTRIGDEYQAQIPPLMTENECLQLIVLPSSHDREIDIEKQLMFGHSIPVAWIQDQPKSNGKTIKNQAKAKGSAKGKSSLLPVPVSSIESLSPDEHQSFVLALYIFGKNFGVVNRFIGNKGMRNVLSYYYGKFYKTNDHKKWLRYKKMKGNKKTMPGKIIFSDWRQDELFFRLFPRVTDTSITSLKQASKMYEDGVVSFERYVFSVRDIVGTDLLIESIGIGKGKRDLSDRRAKKPVKKRILHPEYSSLNTEQIIDLLNYQGDELNTPKLSEVFWEAVWPRLLARGWHSEKTINYAFQNSKRPSVFLPPGIQKFSRRALEKGVQYFESFKDVLDKVASEPELLEPDEAEPIPDSPVNSPVRQDDIQCRIVDVSFAHEEDGIVKTTKLRSMMSDTESDTEPTDHVQDSFSSCVSGETIQDYSNSPAATHDSDGGIVLHETLTNQPDHQLKDIDGADTDQEVVPNARNRVPTAKALEALSTGSMNPKKKKRDIEDETPRQVRAKTATDSGPTGN</sequence>
<dbReference type="PANTHER" id="PTHR13859:SF27">
    <property type="entry name" value="HOMEOBOX-LIKE DOMAIN SUPERFAMILY PROTEIN"/>
    <property type="match status" value="1"/>
</dbReference>
<proteinExistence type="predicted"/>
<feature type="region of interest" description="Disordered" evidence="5">
    <location>
        <begin position="89"/>
        <end position="108"/>
    </location>
</feature>
<protein>
    <recommendedName>
        <fullName evidence="10">SANT domain-containing protein</fullName>
    </recommendedName>
</protein>
<evidence type="ECO:0000256" key="5">
    <source>
        <dbReference type="SAM" id="MobiDB-lite"/>
    </source>
</evidence>
<dbReference type="InterPro" id="IPR056067">
    <property type="entry name" value="DUF7650"/>
</dbReference>
<dbReference type="AlphaFoldDB" id="A0A9R1VH28"/>
<comment type="subcellular location">
    <subcellularLocation>
        <location evidence="1">Nucleus</location>
    </subcellularLocation>
</comment>
<dbReference type="InterPro" id="IPR009057">
    <property type="entry name" value="Homeodomain-like_sf"/>
</dbReference>
<feature type="region of interest" description="Disordered" evidence="5">
    <location>
        <begin position="374"/>
        <end position="393"/>
    </location>
</feature>
<feature type="region of interest" description="Disordered" evidence="5">
    <location>
        <begin position="475"/>
        <end position="543"/>
    </location>
</feature>
<dbReference type="InterPro" id="IPR057712">
    <property type="entry name" value="DUF7952"/>
</dbReference>
<dbReference type="Pfam" id="PF24662">
    <property type="entry name" value="DUF7650"/>
    <property type="match status" value="1"/>
</dbReference>
<keyword evidence="9" id="KW-1185">Reference proteome</keyword>
<comment type="caution">
    <text evidence="8">The sequence shown here is derived from an EMBL/GenBank/DDBJ whole genome shotgun (WGS) entry which is preliminary data.</text>
</comment>
<dbReference type="SUPFAM" id="SSF46689">
    <property type="entry name" value="Homeodomain-like"/>
    <property type="match status" value="1"/>
</dbReference>
<dbReference type="GO" id="GO:0003714">
    <property type="term" value="F:transcription corepressor activity"/>
    <property type="evidence" value="ECO:0000318"/>
    <property type="project" value="GO_Central"/>
</dbReference>
<feature type="domain" description="DUF7650" evidence="6">
    <location>
        <begin position="283"/>
        <end position="371"/>
    </location>
</feature>
<feature type="domain" description="DUF7952" evidence="7">
    <location>
        <begin position="125"/>
        <end position="253"/>
    </location>
</feature>
<evidence type="ECO:0000256" key="4">
    <source>
        <dbReference type="ARBA" id="ARBA00023242"/>
    </source>
</evidence>
<keyword evidence="4" id="KW-0539">Nucleus</keyword>
<dbReference type="PANTHER" id="PTHR13859">
    <property type="entry name" value="ATROPHIN-RELATED"/>
    <property type="match status" value="1"/>
</dbReference>
<evidence type="ECO:0000256" key="2">
    <source>
        <dbReference type="ARBA" id="ARBA00023015"/>
    </source>
</evidence>
<accession>A0A9R1VH28</accession>
<feature type="region of interest" description="Disordered" evidence="5">
    <location>
        <begin position="417"/>
        <end position="439"/>
    </location>
</feature>
<dbReference type="Gene3D" id="1.10.10.60">
    <property type="entry name" value="Homeodomain-like"/>
    <property type="match status" value="1"/>
</dbReference>
<keyword evidence="3" id="KW-0804">Transcription</keyword>
<reference evidence="8 9" key="1">
    <citation type="journal article" date="2017" name="Nat. Commun.">
        <title>Genome assembly with in vitro proximity ligation data and whole-genome triplication in lettuce.</title>
        <authorList>
            <person name="Reyes-Chin-Wo S."/>
            <person name="Wang Z."/>
            <person name="Yang X."/>
            <person name="Kozik A."/>
            <person name="Arikit S."/>
            <person name="Song C."/>
            <person name="Xia L."/>
            <person name="Froenicke L."/>
            <person name="Lavelle D.O."/>
            <person name="Truco M.J."/>
            <person name="Xia R."/>
            <person name="Zhu S."/>
            <person name="Xu C."/>
            <person name="Xu H."/>
            <person name="Xu X."/>
            <person name="Cox K."/>
            <person name="Korf I."/>
            <person name="Meyers B.C."/>
            <person name="Michelmore R.W."/>
        </authorList>
    </citation>
    <scope>NUCLEOTIDE SEQUENCE [LARGE SCALE GENOMIC DNA]</scope>
    <source>
        <strain evidence="9">cv. Salinas</strain>
        <tissue evidence="8">Seedlings</tissue>
    </source>
</reference>
<dbReference type="Pfam" id="PF25826">
    <property type="entry name" value="DUF7952"/>
    <property type="match status" value="1"/>
</dbReference>
<organism evidence="8 9">
    <name type="scientific">Lactuca sativa</name>
    <name type="common">Garden lettuce</name>
    <dbReference type="NCBI Taxonomy" id="4236"/>
    <lineage>
        <taxon>Eukaryota</taxon>
        <taxon>Viridiplantae</taxon>
        <taxon>Streptophyta</taxon>
        <taxon>Embryophyta</taxon>
        <taxon>Tracheophyta</taxon>
        <taxon>Spermatophyta</taxon>
        <taxon>Magnoliopsida</taxon>
        <taxon>eudicotyledons</taxon>
        <taxon>Gunneridae</taxon>
        <taxon>Pentapetalae</taxon>
        <taxon>asterids</taxon>
        <taxon>campanulids</taxon>
        <taxon>Asterales</taxon>
        <taxon>Asteraceae</taxon>
        <taxon>Cichorioideae</taxon>
        <taxon>Cichorieae</taxon>
        <taxon>Lactucinae</taxon>
        <taxon>Lactuca</taxon>
    </lineage>
</organism>
<evidence type="ECO:0000313" key="8">
    <source>
        <dbReference type="EMBL" id="KAJ0205993.1"/>
    </source>
</evidence>